<comment type="caution">
    <text evidence="2">The sequence shown here is derived from an EMBL/GenBank/DDBJ whole genome shotgun (WGS) entry which is preliminary data.</text>
</comment>
<accession>A0AAV0DDV3</accession>
<keyword evidence="3" id="KW-1185">Reference proteome</keyword>
<dbReference type="AlphaFoldDB" id="A0AAV0DDV3"/>
<evidence type="ECO:0000256" key="1">
    <source>
        <dbReference type="SAM" id="MobiDB-lite"/>
    </source>
</evidence>
<sequence>MTRHQPPFKGTIVSQMHLAACIVVQEYAAHAPPSRSTPPMPRRPGVRRPWPAIQEHDIPSGARRPWLAIQEHATPWPAAHCRPDPWVPPPSRLPSSSRSTVGEC</sequence>
<evidence type="ECO:0000313" key="3">
    <source>
        <dbReference type="Proteomes" id="UP001152523"/>
    </source>
</evidence>
<proteinExistence type="predicted"/>
<organism evidence="2 3">
    <name type="scientific">Cuscuta epithymum</name>
    <dbReference type="NCBI Taxonomy" id="186058"/>
    <lineage>
        <taxon>Eukaryota</taxon>
        <taxon>Viridiplantae</taxon>
        <taxon>Streptophyta</taxon>
        <taxon>Embryophyta</taxon>
        <taxon>Tracheophyta</taxon>
        <taxon>Spermatophyta</taxon>
        <taxon>Magnoliopsida</taxon>
        <taxon>eudicotyledons</taxon>
        <taxon>Gunneridae</taxon>
        <taxon>Pentapetalae</taxon>
        <taxon>asterids</taxon>
        <taxon>lamiids</taxon>
        <taxon>Solanales</taxon>
        <taxon>Convolvulaceae</taxon>
        <taxon>Cuscuteae</taxon>
        <taxon>Cuscuta</taxon>
        <taxon>Cuscuta subgen. Cuscuta</taxon>
    </lineage>
</organism>
<feature type="region of interest" description="Disordered" evidence="1">
    <location>
        <begin position="30"/>
        <end position="49"/>
    </location>
</feature>
<evidence type="ECO:0000313" key="2">
    <source>
        <dbReference type="EMBL" id="CAH9099085.1"/>
    </source>
</evidence>
<feature type="region of interest" description="Disordered" evidence="1">
    <location>
        <begin position="78"/>
        <end position="104"/>
    </location>
</feature>
<name>A0AAV0DDV3_9ASTE</name>
<reference evidence="2" key="1">
    <citation type="submission" date="2022-07" db="EMBL/GenBank/DDBJ databases">
        <authorList>
            <person name="Macas J."/>
            <person name="Novak P."/>
            <person name="Neumann P."/>
        </authorList>
    </citation>
    <scope>NUCLEOTIDE SEQUENCE</scope>
</reference>
<dbReference type="EMBL" id="CAMAPF010000104">
    <property type="protein sequence ID" value="CAH9099085.1"/>
    <property type="molecule type" value="Genomic_DNA"/>
</dbReference>
<feature type="compositionally biased region" description="Low complexity" evidence="1">
    <location>
        <begin position="93"/>
        <end position="104"/>
    </location>
</feature>
<dbReference type="Proteomes" id="UP001152523">
    <property type="component" value="Unassembled WGS sequence"/>
</dbReference>
<gene>
    <name evidence="2" type="ORF">CEPIT_LOCUS14750</name>
</gene>
<protein>
    <submittedName>
        <fullName evidence="2">Uncharacterized protein</fullName>
    </submittedName>
</protein>